<evidence type="ECO:0000256" key="3">
    <source>
        <dbReference type="ARBA" id="ARBA00004496"/>
    </source>
</evidence>
<keyword evidence="22" id="KW-1185">Reference proteome</keyword>
<proteinExistence type="predicted"/>
<comment type="catalytic activity">
    <reaction evidence="1">
        <text>chorismate = prephenate</text>
        <dbReference type="Rhea" id="RHEA:13897"/>
        <dbReference type="ChEBI" id="CHEBI:29748"/>
        <dbReference type="ChEBI" id="CHEBI:29934"/>
        <dbReference type="EC" id="5.4.99.5"/>
    </reaction>
</comment>
<reference evidence="21 22" key="1">
    <citation type="submission" date="2017-01" db="EMBL/GenBank/DDBJ databases">
        <authorList>
            <person name="Mah S.A."/>
            <person name="Swanson W.J."/>
            <person name="Moy G.W."/>
            <person name="Vacquier V.D."/>
        </authorList>
    </citation>
    <scope>NUCLEOTIDE SEQUENCE [LARGE SCALE GENOMIC DNA]</scope>
    <source>
        <strain evidence="21 22">GSMNP</strain>
    </source>
</reference>
<evidence type="ECO:0000256" key="7">
    <source>
        <dbReference type="ARBA" id="ARBA00014401"/>
    </source>
</evidence>
<dbReference type="AlphaFoldDB" id="A0A1R1Y6R1"/>
<dbReference type="GO" id="GO:0004664">
    <property type="term" value="F:prephenate dehydratase activity"/>
    <property type="evidence" value="ECO:0007669"/>
    <property type="project" value="UniProtKB-EC"/>
</dbReference>
<keyword evidence="12" id="KW-0413">Isomerase</keyword>
<dbReference type="PROSITE" id="PS51671">
    <property type="entry name" value="ACT"/>
    <property type="match status" value="1"/>
</dbReference>
<dbReference type="SUPFAM" id="SSF53850">
    <property type="entry name" value="Periplasmic binding protein-like II"/>
    <property type="match status" value="1"/>
</dbReference>
<comment type="pathway">
    <text evidence="4">Amino-acid biosynthesis; L-phenylalanine biosynthesis; phenylpyruvate from prephenate: step 1/1.</text>
</comment>
<evidence type="ECO:0000256" key="16">
    <source>
        <dbReference type="ARBA" id="ARBA00031520"/>
    </source>
</evidence>
<evidence type="ECO:0000259" key="17">
    <source>
        <dbReference type="PROSITE" id="PS51168"/>
    </source>
</evidence>
<organism evidence="21 22">
    <name type="scientific">Smittium culicis</name>
    <dbReference type="NCBI Taxonomy" id="133412"/>
    <lineage>
        <taxon>Eukaryota</taxon>
        <taxon>Fungi</taxon>
        <taxon>Fungi incertae sedis</taxon>
        <taxon>Zoopagomycota</taxon>
        <taxon>Kickxellomycotina</taxon>
        <taxon>Harpellomycetes</taxon>
        <taxon>Harpellales</taxon>
        <taxon>Legeriomycetaceae</taxon>
        <taxon>Smittium</taxon>
    </lineage>
</organism>
<comment type="function">
    <text evidence="2">Catalyzes the Claisen rearrangement of chorismate to prephenate and the decarboxylation/dehydration of prephenate to phenylpyruvate.</text>
</comment>
<evidence type="ECO:0000256" key="5">
    <source>
        <dbReference type="ARBA" id="ARBA00004817"/>
    </source>
</evidence>
<dbReference type="Gene3D" id="1.20.59.10">
    <property type="entry name" value="Chorismate mutase"/>
    <property type="match status" value="1"/>
</dbReference>
<keyword evidence="14" id="KW-0511">Multifunctional enzyme</keyword>
<dbReference type="GO" id="GO:0005737">
    <property type="term" value="C:cytoplasm"/>
    <property type="evidence" value="ECO:0007669"/>
    <property type="project" value="UniProtKB-SubCell"/>
</dbReference>
<dbReference type="PIRSF" id="PIRSF001500">
    <property type="entry name" value="Chor_mut_pdt_Ppr"/>
    <property type="match status" value="1"/>
</dbReference>
<dbReference type="EC" id="4.2.1.51" evidence="6"/>
<keyword evidence="8" id="KW-0963">Cytoplasm</keyword>
<feature type="domain" description="ACT" evidence="19">
    <location>
        <begin position="286"/>
        <end position="377"/>
    </location>
</feature>
<evidence type="ECO:0000256" key="9">
    <source>
        <dbReference type="ARBA" id="ARBA00022605"/>
    </source>
</evidence>
<dbReference type="InterPro" id="IPR036979">
    <property type="entry name" value="CM_dom_sf"/>
</dbReference>
<keyword evidence="11" id="KW-0584">Phenylalanine biosynthesis</keyword>
<dbReference type="PROSITE" id="PS51171">
    <property type="entry name" value="PREPHENATE_DEHYDR_3"/>
    <property type="match status" value="1"/>
</dbReference>
<dbReference type="InterPro" id="IPR002701">
    <property type="entry name" value="CM_II_prokaryot"/>
</dbReference>
<dbReference type="UniPathway" id="UPA00121">
    <property type="reaction ID" value="UER00345"/>
</dbReference>
<dbReference type="InterPro" id="IPR001086">
    <property type="entry name" value="Preph_deHydtase"/>
</dbReference>
<dbReference type="SUPFAM" id="SSF55021">
    <property type="entry name" value="ACT-like"/>
    <property type="match status" value="1"/>
</dbReference>
<keyword evidence="9" id="KW-0028">Amino-acid biosynthesis</keyword>
<dbReference type="EMBL" id="LSSN01000787">
    <property type="protein sequence ID" value="OMJ22346.1"/>
    <property type="molecule type" value="Genomic_DNA"/>
</dbReference>
<evidence type="ECO:0000256" key="11">
    <source>
        <dbReference type="ARBA" id="ARBA00023222"/>
    </source>
</evidence>
<dbReference type="Gene3D" id="3.40.190.10">
    <property type="entry name" value="Periplasmic binding protein-like II"/>
    <property type="match status" value="2"/>
</dbReference>
<dbReference type="Gene3D" id="3.30.70.260">
    <property type="match status" value="1"/>
</dbReference>
<comment type="caution">
    <text evidence="21">The sequence shown here is derived from an EMBL/GenBank/DDBJ whole genome shotgun (WGS) entry which is preliminary data.</text>
</comment>
<feature type="domain" description="Chorismate mutase" evidence="17">
    <location>
        <begin position="1"/>
        <end position="94"/>
    </location>
</feature>
<comment type="pathway">
    <text evidence="5">Metabolic intermediate biosynthesis; prephenate biosynthesis; prephenate from chorismate: step 1/1.</text>
</comment>
<dbReference type="GO" id="GO:0046417">
    <property type="term" value="P:chorismate metabolic process"/>
    <property type="evidence" value="ECO:0007669"/>
    <property type="project" value="InterPro"/>
</dbReference>
<evidence type="ECO:0000259" key="18">
    <source>
        <dbReference type="PROSITE" id="PS51171"/>
    </source>
</evidence>
<dbReference type="PROSITE" id="PS51168">
    <property type="entry name" value="CHORISMATE_MUT_2"/>
    <property type="match status" value="1"/>
</dbReference>
<dbReference type="InterPro" id="IPR008242">
    <property type="entry name" value="Chor_mutase/pphenate_deHydtase"/>
</dbReference>
<evidence type="ECO:0000256" key="4">
    <source>
        <dbReference type="ARBA" id="ARBA00004741"/>
    </source>
</evidence>
<dbReference type="EMBL" id="LSSN01003108">
    <property type="protein sequence ID" value="OMJ14332.1"/>
    <property type="molecule type" value="Genomic_DNA"/>
</dbReference>
<dbReference type="GO" id="GO:0004106">
    <property type="term" value="F:chorismate mutase activity"/>
    <property type="evidence" value="ECO:0007669"/>
    <property type="project" value="UniProtKB-EC"/>
</dbReference>
<dbReference type="Proteomes" id="UP000187283">
    <property type="component" value="Unassembled WGS sequence"/>
</dbReference>
<keyword evidence="10" id="KW-0057">Aromatic amino acid biosynthesis</keyword>
<dbReference type="InterPro" id="IPR002912">
    <property type="entry name" value="ACT_dom"/>
</dbReference>
<dbReference type="GO" id="GO:0009094">
    <property type="term" value="P:L-phenylalanine biosynthetic process"/>
    <property type="evidence" value="ECO:0007669"/>
    <property type="project" value="UniProtKB-UniPathway"/>
</dbReference>
<evidence type="ECO:0000259" key="19">
    <source>
        <dbReference type="PROSITE" id="PS51671"/>
    </source>
</evidence>
<evidence type="ECO:0000256" key="8">
    <source>
        <dbReference type="ARBA" id="ARBA00022490"/>
    </source>
</evidence>
<dbReference type="CDD" id="cd04905">
    <property type="entry name" value="ACT_CM-PDT"/>
    <property type="match status" value="1"/>
</dbReference>
<gene>
    <name evidence="21" type="ORF">AYI70_g2931</name>
    <name evidence="20" type="ORF">AYI70_g7946</name>
</gene>
<evidence type="ECO:0000313" key="20">
    <source>
        <dbReference type="EMBL" id="OMJ14332.1"/>
    </source>
</evidence>
<feature type="domain" description="Prephenate dehydratase" evidence="18">
    <location>
        <begin position="94"/>
        <end position="271"/>
    </location>
</feature>
<dbReference type="InterPro" id="IPR045865">
    <property type="entry name" value="ACT-like_dom_sf"/>
</dbReference>
<dbReference type="SMART" id="SM00830">
    <property type="entry name" value="CM_2"/>
    <property type="match status" value="1"/>
</dbReference>
<evidence type="ECO:0000256" key="6">
    <source>
        <dbReference type="ARBA" id="ARBA00013147"/>
    </source>
</evidence>
<evidence type="ECO:0000256" key="14">
    <source>
        <dbReference type="ARBA" id="ARBA00023268"/>
    </source>
</evidence>
<dbReference type="PANTHER" id="PTHR21022:SF19">
    <property type="entry name" value="PREPHENATE DEHYDRATASE-RELATED"/>
    <property type="match status" value="1"/>
</dbReference>
<dbReference type="STRING" id="133412.A0A1R1Y6R1"/>
<name>A0A1R1Y6R1_9FUNG</name>
<evidence type="ECO:0000256" key="12">
    <source>
        <dbReference type="ARBA" id="ARBA00023235"/>
    </source>
</evidence>
<dbReference type="Pfam" id="PF00800">
    <property type="entry name" value="PDT"/>
    <property type="match status" value="1"/>
</dbReference>
<evidence type="ECO:0000256" key="1">
    <source>
        <dbReference type="ARBA" id="ARBA00000824"/>
    </source>
</evidence>
<dbReference type="PANTHER" id="PTHR21022">
    <property type="entry name" value="PREPHENATE DEHYDRATASE P PROTEIN"/>
    <property type="match status" value="1"/>
</dbReference>
<comment type="subcellular location">
    <subcellularLocation>
        <location evidence="3">Cytoplasm</location>
    </subcellularLocation>
</comment>
<evidence type="ECO:0000313" key="21">
    <source>
        <dbReference type="EMBL" id="OMJ22346.1"/>
    </source>
</evidence>
<evidence type="ECO:0000256" key="10">
    <source>
        <dbReference type="ARBA" id="ARBA00023141"/>
    </source>
</evidence>
<dbReference type="UniPathway" id="UPA00120">
    <property type="reaction ID" value="UER00203"/>
</dbReference>
<dbReference type="InterPro" id="IPR036263">
    <property type="entry name" value="Chorismate_II_sf"/>
</dbReference>
<evidence type="ECO:0000256" key="2">
    <source>
        <dbReference type="ARBA" id="ARBA00002364"/>
    </source>
</evidence>
<evidence type="ECO:0000313" key="22">
    <source>
        <dbReference type="Proteomes" id="UP000187283"/>
    </source>
</evidence>
<evidence type="ECO:0000256" key="13">
    <source>
        <dbReference type="ARBA" id="ARBA00023239"/>
    </source>
</evidence>
<sequence>MDLDTVRTKISEIDHKIVSCLNERANLSILVGESKRKSDSSNESSISNVYVPEQEKNVFNRVKSLNEGPLTNDSVCSIYREIMSASISLQEFIKVGYLGPQGTFCHQAAKERFGNSMTYIPISTIDGIFSSLSKGEVNYGLVPVENIIFGSVVQTLDSFKSPTNDSITVLSEVYLPLKQSLLSNSKLEHITKIFSHPMAIGQSKDWLKNNLPKAQIVEVNSTALGAQLASKEPNSAAISNSICADIYELNILEMDISSKSNNVTRFFVIGAQNDKMIVKKADKMLVMFTVDHRNPGALCLALNVFSKFGLNLTAINSRPANDSTFTSIDPNRWHYMFFVEATITSTESYDNCNQIADDVISDLRNSCSYAKLLGIYPNMI</sequence>
<evidence type="ECO:0000256" key="15">
    <source>
        <dbReference type="ARBA" id="ARBA00031175"/>
    </source>
</evidence>
<dbReference type="SUPFAM" id="SSF48600">
    <property type="entry name" value="Chorismate mutase II"/>
    <property type="match status" value="1"/>
</dbReference>
<keyword evidence="13" id="KW-0456">Lyase</keyword>
<dbReference type="CDD" id="cd13630">
    <property type="entry name" value="PBP2_PDT_1"/>
    <property type="match status" value="1"/>
</dbReference>
<dbReference type="OrthoDB" id="983542at2759"/>
<protein>
    <recommendedName>
        <fullName evidence="7">Bifunctional chorismate mutase/prephenate dehydratase</fullName>
        <ecNumber evidence="6">4.2.1.51</ecNumber>
    </recommendedName>
    <alternativeName>
        <fullName evidence="16">Chorismate mutase-prephenate dehydratase</fullName>
    </alternativeName>
    <alternativeName>
        <fullName evidence="15">p-protein</fullName>
    </alternativeName>
</protein>
<dbReference type="Pfam" id="PF01817">
    <property type="entry name" value="CM_2"/>
    <property type="match status" value="1"/>
</dbReference>
<accession>A0A1R1Y6R1</accession>